<reference evidence="2 3" key="1">
    <citation type="journal article" date="2016" name="Mol. Biol. Evol.">
        <title>Comparative Genomics of Early-Diverging Mushroom-Forming Fungi Provides Insights into the Origins of Lignocellulose Decay Capabilities.</title>
        <authorList>
            <person name="Nagy L.G."/>
            <person name="Riley R."/>
            <person name="Tritt A."/>
            <person name="Adam C."/>
            <person name="Daum C."/>
            <person name="Floudas D."/>
            <person name="Sun H."/>
            <person name="Yadav J.S."/>
            <person name="Pangilinan J."/>
            <person name="Larsson K.H."/>
            <person name="Matsuura K."/>
            <person name="Barry K."/>
            <person name="Labutti K."/>
            <person name="Kuo R."/>
            <person name="Ohm R.A."/>
            <person name="Bhattacharya S.S."/>
            <person name="Shirouzu T."/>
            <person name="Yoshinaga Y."/>
            <person name="Martin F.M."/>
            <person name="Grigoriev I.V."/>
            <person name="Hibbett D.S."/>
        </authorList>
    </citation>
    <scope>NUCLEOTIDE SEQUENCE [LARGE SCALE GENOMIC DNA]</scope>
    <source>
        <strain evidence="2 3">CBS 109695</strain>
    </source>
</reference>
<gene>
    <name evidence="2" type="ORF">FIBSPDRAFT_1041667</name>
</gene>
<dbReference type="Proteomes" id="UP000076532">
    <property type="component" value="Unassembled WGS sequence"/>
</dbReference>
<name>A0A166NN64_9AGAM</name>
<dbReference type="EMBL" id="KV417522">
    <property type="protein sequence ID" value="KZP25200.1"/>
    <property type="molecule type" value="Genomic_DNA"/>
</dbReference>
<protein>
    <submittedName>
        <fullName evidence="2">Uncharacterized protein</fullName>
    </submittedName>
</protein>
<dbReference type="AlphaFoldDB" id="A0A166NN64"/>
<feature type="region of interest" description="Disordered" evidence="1">
    <location>
        <begin position="193"/>
        <end position="343"/>
    </location>
</feature>
<evidence type="ECO:0000256" key="1">
    <source>
        <dbReference type="SAM" id="MobiDB-lite"/>
    </source>
</evidence>
<accession>A0A166NN64</accession>
<feature type="compositionally biased region" description="Basic and acidic residues" evidence="1">
    <location>
        <begin position="196"/>
        <end position="213"/>
    </location>
</feature>
<evidence type="ECO:0000313" key="2">
    <source>
        <dbReference type="EMBL" id="KZP25200.1"/>
    </source>
</evidence>
<evidence type="ECO:0000313" key="3">
    <source>
        <dbReference type="Proteomes" id="UP000076532"/>
    </source>
</evidence>
<sequence length="343" mass="37928">MIPQVQGASQGDSVVDWAQGELKDWLHERERMRGTVPLRDDEQSKSVEASRAPTDTYPMHERFCFPAENIYLLVNGVIYSVHRYFFERDSSSQYGVNEWLPGAYGTVCVRPTALTLDEGRRLGIDDVIRINAIRQEFYVVPVPVSLALFHEVQEQVDSRFGLAVQTIPLLPVEPLSDAEELGPNGKPLSSVMLQKRQKEREARQKAGQEAKEKDEDEEADEAKRAAEEESAAQEQGMDSTLEPESAPGGWGGIEAPSPGQRDLGSILGFWSKSFEPVAAPEPSAPKPVAPAVEAPPADELGPNGKPLSKVMLMKRRRREAREREKAAEAQRAAEEGRAAADFP</sequence>
<feature type="compositionally biased region" description="Basic and acidic residues" evidence="1">
    <location>
        <begin position="319"/>
        <end position="343"/>
    </location>
</feature>
<keyword evidence="3" id="KW-1185">Reference proteome</keyword>
<proteinExistence type="predicted"/>
<organism evidence="2 3">
    <name type="scientific">Athelia psychrophila</name>
    <dbReference type="NCBI Taxonomy" id="1759441"/>
    <lineage>
        <taxon>Eukaryota</taxon>
        <taxon>Fungi</taxon>
        <taxon>Dikarya</taxon>
        <taxon>Basidiomycota</taxon>
        <taxon>Agaricomycotina</taxon>
        <taxon>Agaricomycetes</taxon>
        <taxon>Agaricomycetidae</taxon>
        <taxon>Atheliales</taxon>
        <taxon>Atheliaceae</taxon>
        <taxon>Athelia</taxon>
    </lineage>
</organism>